<dbReference type="Gene3D" id="1.10.340.70">
    <property type="match status" value="1"/>
</dbReference>
<dbReference type="PANTHER" id="PTHR47266">
    <property type="entry name" value="ENDONUCLEASE-RELATED"/>
    <property type="match status" value="1"/>
</dbReference>
<gene>
    <name evidence="4" type="primary">LOC105272399</name>
</gene>
<sequence>MPDLDAGKLVLPRELRPQAISHCHDLPQAGHLEVDKTYRRLYEAYYWPNMFRDVVAFVRHCDIYQRCKVNTTTPAPQTEGSAPTVDLTGSSPPASPQGPEIKEETGLITSQQRAARTAELALERILFPEGIPAELDDFALPEDSDDDLASAHPREATKATPQGSPKTKDPPPRGPLSPVTVLEKLPPSGNPEGLPSPPAGEAPIYLQDYWDPVRLWLSEMRSIEEHHPGFTAALHACTLTPTHHLSGVRFTIPSIPLESVSGEFPQDDSEEKLPEAASVARSSERAPTPPAHPIVKIGSSSSSSNSSSSTSCSSSSSESGDSLIPCPEPEEGDPGRPSDDLEDQEVELAPIITPLTNPQAGERTPPHPPLKAVEDGKKPPEVTPPGSRSALAAVANHPGKPARAPESAARTAEAPPRQAAVHSPKDAAPDTRRPGLTTKRGPPRRPSGGKRRKPRHWCFDCRRHGHTHQACPNPTGEIFCGQCPHRLRADRVCPEHGPVAQPAGGRTTGYSEKATETPRAALPPRAAPAPSGAAPRCPTASATSPPQEYSDSHPRRERPRQRSPSLPRKGRTEDYWAPFGRTPVQPAAVGLAYPLPREEEAPEDSGLRFFWQPPDRAPTSLAYPQKYGSRSAGRGRGYDTQVGAAALGTSTLGRGTNARFGPPTTTPGPRWPRGTLEALQSILDQARRDQQLSPEPGYYPH</sequence>
<feature type="region of interest" description="Disordered" evidence="1">
    <location>
        <begin position="136"/>
        <end position="200"/>
    </location>
</feature>
<feature type="compositionally biased region" description="Basic and acidic residues" evidence="1">
    <location>
        <begin position="423"/>
        <end position="433"/>
    </location>
</feature>
<feature type="compositionally biased region" description="Polar residues" evidence="1">
    <location>
        <begin position="540"/>
        <end position="549"/>
    </location>
</feature>
<name>A0A9R1TP78_9HYME</name>
<keyword evidence="3" id="KW-1185">Reference proteome</keyword>
<feature type="compositionally biased region" description="Basic residues" evidence="1">
    <location>
        <begin position="441"/>
        <end position="456"/>
    </location>
</feature>
<feature type="region of interest" description="Disordered" evidence="1">
    <location>
        <begin position="647"/>
        <end position="674"/>
    </location>
</feature>
<dbReference type="Proteomes" id="UP000694866">
    <property type="component" value="Unplaced"/>
</dbReference>
<dbReference type="InterPro" id="IPR041588">
    <property type="entry name" value="Integrase_H2C2"/>
</dbReference>
<feature type="compositionally biased region" description="Acidic residues" evidence="1">
    <location>
        <begin position="136"/>
        <end position="148"/>
    </location>
</feature>
<feature type="region of interest" description="Disordered" evidence="1">
    <location>
        <begin position="494"/>
        <end position="579"/>
    </location>
</feature>
<dbReference type="Pfam" id="PF17921">
    <property type="entry name" value="Integrase_H2C2"/>
    <property type="match status" value="1"/>
</dbReference>
<feature type="domain" description="Integrase zinc-binding" evidence="2">
    <location>
        <begin position="12"/>
        <end position="69"/>
    </location>
</feature>
<dbReference type="FunFam" id="1.10.340.70:FF:000001">
    <property type="entry name" value="Retrovirus-related Pol polyprotein from transposon gypsy-like Protein"/>
    <property type="match status" value="1"/>
</dbReference>
<dbReference type="RefSeq" id="XP_011312819.1">
    <property type="nucleotide sequence ID" value="XM_011314517.1"/>
</dbReference>
<feature type="region of interest" description="Disordered" evidence="1">
    <location>
        <begin position="259"/>
        <end position="456"/>
    </location>
</feature>
<organism evidence="3 4">
    <name type="scientific">Fopius arisanus</name>
    <dbReference type="NCBI Taxonomy" id="64838"/>
    <lineage>
        <taxon>Eukaryota</taxon>
        <taxon>Metazoa</taxon>
        <taxon>Ecdysozoa</taxon>
        <taxon>Arthropoda</taxon>
        <taxon>Hexapoda</taxon>
        <taxon>Insecta</taxon>
        <taxon>Pterygota</taxon>
        <taxon>Neoptera</taxon>
        <taxon>Endopterygota</taxon>
        <taxon>Hymenoptera</taxon>
        <taxon>Apocrita</taxon>
        <taxon>Ichneumonoidea</taxon>
        <taxon>Braconidae</taxon>
        <taxon>Opiinae</taxon>
        <taxon>Fopius</taxon>
    </lineage>
</organism>
<dbReference type="KEGG" id="fas:105272399"/>
<evidence type="ECO:0000313" key="3">
    <source>
        <dbReference type="Proteomes" id="UP000694866"/>
    </source>
</evidence>
<dbReference type="OrthoDB" id="7692176at2759"/>
<evidence type="ECO:0000256" key="1">
    <source>
        <dbReference type="SAM" id="MobiDB-lite"/>
    </source>
</evidence>
<reference evidence="4" key="1">
    <citation type="submission" date="2025-08" db="UniProtKB">
        <authorList>
            <consortium name="RefSeq"/>
        </authorList>
    </citation>
    <scope>IDENTIFICATION</scope>
    <source>
        <strain evidence="4">USDA-PBARC FA_bdor</strain>
        <tissue evidence="4">Whole organism</tissue>
    </source>
</reference>
<feature type="region of interest" description="Disordered" evidence="1">
    <location>
        <begin position="71"/>
        <end position="112"/>
    </location>
</feature>
<dbReference type="GeneID" id="105272399"/>
<feature type="compositionally biased region" description="Low complexity" evidence="1">
    <location>
        <begin position="518"/>
        <end position="538"/>
    </location>
</feature>
<feature type="compositionally biased region" description="Polar residues" evidence="1">
    <location>
        <begin position="71"/>
        <end position="92"/>
    </location>
</feature>
<proteinExistence type="predicted"/>
<accession>A0A9R1TP78</accession>
<evidence type="ECO:0000259" key="2">
    <source>
        <dbReference type="Pfam" id="PF17921"/>
    </source>
</evidence>
<evidence type="ECO:0000313" key="4">
    <source>
        <dbReference type="RefSeq" id="XP_011312819.1"/>
    </source>
</evidence>
<dbReference type="AlphaFoldDB" id="A0A9R1TP78"/>
<protein>
    <submittedName>
        <fullName evidence="4">Proteoglycan 4-like</fullName>
    </submittedName>
</protein>
<dbReference type="InterPro" id="IPR052160">
    <property type="entry name" value="Gypsy_RT_Integrase-like"/>
</dbReference>
<feature type="compositionally biased region" description="Low complexity" evidence="1">
    <location>
        <begin position="299"/>
        <end position="322"/>
    </location>
</feature>